<dbReference type="KEGG" id="amog:QRX60_06840"/>
<feature type="transmembrane region" description="Helical" evidence="2">
    <location>
        <begin position="39"/>
        <end position="61"/>
    </location>
</feature>
<dbReference type="AlphaFoldDB" id="A0A9Y2JTD9"/>
<evidence type="ECO:0000256" key="2">
    <source>
        <dbReference type="SAM" id="Phobius"/>
    </source>
</evidence>
<reference evidence="3 4" key="1">
    <citation type="submission" date="2023-06" db="EMBL/GenBank/DDBJ databases">
        <authorList>
            <person name="Oyuntsetseg B."/>
            <person name="Kim S.B."/>
        </authorList>
    </citation>
    <scope>NUCLEOTIDE SEQUENCE [LARGE SCALE GENOMIC DNA]</scope>
    <source>
        <strain evidence="3 4">4-36</strain>
    </source>
</reference>
<dbReference type="RefSeq" id="WP_285999954.1">
    <property type="nucleotide sequence ID" value="NZ_CP127295.1"/>
</dbReference>
<keyword evidence="2" id="KW-0472">Membrane</keyword>
<accession>A0A9Y2JTD9</accession>
<feature type="region of interest" description="Disordered" evidence="1">
    <location>
        <begin position="309"/>
        <end position="329"/>
    </location>
</feature>
<evidence type="ECO:0000256" key="1">
    <source>
        <dbReference type="SAM" id="MobiDB-lite"/>
    </source>
</evidence>
<evidence type="ECO:0000313" key="3">
    <source>
        <dbReference type="EMBL" id="WIY03565.1"/>
    </source>
</evidence>
<organism evidence="3 4">
    <name type="scientific">Amycolatopsis mongoliensis</name>
    <dbReference type="NCBI Taxonomy" id="715475"/>
    <lineage>
        <taxon>Bacteria</taxon>
        <taxon>Bacillati</taxon>
        <taxon>Actinomycetota</taxon>
        <taxon>Actinomycetes</taxon>
        <taxon>Pseudonocardiales</taxon>
        <taxon>Pseudonocardiaceae</taxon>
        <taxon>Amycolatopsis</taxon>
    </lineage>
</organism>
<protein>
    <submittedName>
        <fullName evidence="3">Uncharacterized protein</fullName>
    </submittedName>
</protein>
<dbReference type="Proteomes" id="UP001239397">
    <property type="component" value="Chromosome"/>
</dbReference>
<gene>
    <name evidence="3" type="ORF">QRX60_06840</name>
</gene>
<name>A0A9Y2JTD9_9PSEU</name>
<keyword evidence="2" id="KW-1133">Transmembrane helix</keyword>
<keyword evidence="2" id="KW-0812">Transmembrane</keyword>
<proteinExistence type="predicted"/>
<keyword evidence="4" id="KW-1185">Reference proteome</keyword>
<dbReference type="EMBL" id="CP127295">
    <property type="protein sequence ID" value="WIY03565.1"/>
    <property type="molecule type" value="Genomic_DNA"/>
</dbReference>
<sequence>MSDDLRGLPPRRELPDDVRDRLRAEVRAGIGKPRRTKHLWYAAAAAVVVLAAGAVVATQAVRQQPVAGPPPPAPDPGNRLTLDAKVATSSLDRCWAAVKGAGKEDRVPPREEWVPLFTEVLAGDSVVAVTAAGKPMFCETTATTVTLSDPGATPAYAPGTRVGLLLHSPTGVVAGVVDAGSAPPFLDSRTESGDNMSQSIRPSTVTGQFVAMTRAALWTTTLSLENPPAPGGTVLPTPPPWLVMVVDRPVTADRTSPAGRALGECLAAAEMEVVPDAAAYAPGPVLEADGYRVVLGRHDERVVVCATQPDRKRPGKTKSTSYLDFTGPQPPPARTLIVDTLGGTESEAEQGKARRPFTAALPTTATKATIDFGIGTSVEADVVDGMVATWVPQNIHLDPLAKVHVRARDAQGKVVYDGSLMLM</sequence>
<evidence type="ECO:0000313" key="4">
    <source>
        <dbReference type="Proteomes" id="UP001239397"/>
    </source>
</evidence>